<evidence type="ECO:0000256" key="1">
    <source>
        <dbReference type="SAM" id="MobiDB-lite"/>
    </source>
</evidence>
<dbReference type="AlphaFoldDB" id="A0A210QFR2"/>
<gene>
    <name evidence="2" type="ORF">KP79_PYT26168</name>
</gene>
<feature type="region of interest" description="Disordered" evidence="1">
    <location>
        <begin position="31"/>
        <end position="54"/>
    </location>
</feature>
<evidence type="ECO:0000313" key="2">
    <source>
        <dbReference type="EMBL" id="OWF47597.1"/>
    </source>
</evidence>
<sequence length="139" mass="15699">MSDTDSDVPEVGGELDILPYQFEPARKHVDRVTEEMYSSQSETDESDDGDDHARARDIRTDNIAWCDCECCTAMTTETECLCCQEIDLICTKTEEKGIMCITNHEGFIANCLNRDVLEVSLLEFVEHDGPIDDNEPINE</sequence>
<protein>
    <recommendedName>
        <fullName evidence="4">P2X purinoceptor 7</fullName>
    </recommendedName>
</protein>
<organism evidence="2 3">
    <name type="scientific">Mizuhopecten yessoensis</name>
    <name type="common">Japanese scallop</name>
    <name type="synonym">Patinopecten yessoensis</name>
    <dbReference type="NCBI Taxonomy" id="6573"/>
    <lineage>
        <taxon>Eukaryota</taxon>
        <taxon>Metazoa</taxon>
        <taxon>Spiralia</taxon>
        <taxon>Lophotrochozoa</taxon>
        <taxon>Mollusca</taxon>
        <taxon>Bivalvia</taxon>
        <taxon>Autobranchia</taxon>
        <taxon>Pteriomorphia</taxon>
        <taxon>Pectinida</taxon>
        <taxon>Pectinoidea</taxon>
        <taxon>Pectinidae</taxon>
        <taxon>Mizuhopecten</taxon>
    </lineage>
</organism>
<evidence type="ECO:0008006" key="4">
    <source>
        <dbReference type="Google" id="ProtNLM"/>
    </source>
</evidence>
<dbReference type="PANTHER" id="PTHR36981">
    <property type="entry name" value="ZGC:195170"/>
    <property type="match status" value="1"/>
</dbReference>
<dbReference type="Proteomes" id="UP000242188">
    <property type="component" value="Unassembled WGS sequence"/>
</dbReference>
<accession>A0A210QFR2</accession>
<keyword evidence="3" id="KW-1185">Reference proteome</keyword>
<dbReference type="PANTHER" id="PTHR36981:SF1">
    <property type="entry name" value="P2X PURINORECEPTOR 7 INTRACELLULAR DOMAIN-CONTAINING PROTEIN"/>
    <property type="match status" value="1"/>
</dbReference>
<name>A0A210QFR2_MIZYE</name>
<evidence type="ECO:0000313" key="3">
    <source>
        <dbReference type="Proteomes" id="UP000242188"/>
    </source>
</evidence>
<reference evidence="2 3" key="1">
    <citation type="journal article" date="2017" name="Nat. Ecol. Evol.">
        <title>Scallop genome provides insights into evolution of bilaterian karyotype and development.</title>
        <authorList>
            <person name="Wang S."/>
            <person name="Zhang J."/>
            <person name="Jiao W."/>
            <person name="Li J."/>
            <person name="Xun X."/>
            <person name="Sun Y."/>
            <person name="Guo X."/>
            <person name="Huan P."/>
            <person name="Dong B."/>
            <person name="Zhang L."/>
            <person name="Hu X."/>
            <person name="Sun X."/>
            <person name="Wang J."/>
            <person name="Zhao C."/>
            <person name="Wang Y."/>
            <person name="Wang D."/>
            <person name="Huang X."/>
            <person name="Wang R."/>
            <person name="Lv J."/>
            <person name="Li Y."/>
            <person name="Zhang Z."/>
            <person name="Liu B."/>
            <person name="Lu W."/>
            <person name="Hui Y."/>
            <person name="Liang J."/>
            <person name="Zhou Z."/>
            <person name="Hou R."/>
            <person name="Li X."/>
            <person name="Liu Y."/>
            <person name="Li H."/>
            <person name="Ning X."/>
            <person name="Lin Y."/>
            <person name="Zhao L."/>
            <person name="Xing Q."/>
            <person name="Dou J."/>
            <person name="Li Y."/>
            <person name="Mao J."/>
            <person name="Guo H."/>
            <person name="Dou H."/>
            <person name="Li T."/>
            <person name="Mu C."/>
            <person name="Jiang W."/>
            <person name="Fu Q."/>
            <person name="Fu X."/>
            <person name="Miao Y."/>
            <person name="Liu J."/>
            <person name="Yu Q."/>
            <person name="Li R."/>
            <person name="Liao H."/>
            <person name="Li X."/>
            <person name="Kong Y."/>
            <person name="Jiang Z."/>
            <person name="Chourrout D."/>
            <person name="Li R."/>
            <person name="Bao Z."/>
        </authorList>
    </citation>
    <scope>NUCLEOTIDE SEQUENCE [LARGE SCALE GENOMIC DNA]</scope>
    <source>
        <strain evidence="2 3">PY_sf001</strain>
    </source>
</reference>
<dbReference type="EMBL" id="NEDP02003858">
    <property type="protein sequence ID" value="OWF47597.1"/>
    <property type="molecule type" value="Genomic_DNA"/>
</dbReference>
<proteinExistence type="predicted"/>
<dbReference type="OrthoDB" id="5798249at2759"/>
<comment type="caution">
    <text evidence="2">The sequence shown here is derived from an EMBL/GenBank/DDBJ whole genome shotgun (WGS) entry which is preliminary data.</text>
</comment>